<dbReference type="EMBL" id="CAKOAT010478487">
    <property type="protein sequence ID" value="CAH8378417.1"/>
    <property type="molecule type" value="Genomic_DNA"/>
</dbReference>
<accession>A0ABC8L9M0</accession>
<reference evidence="1 2" key="1">
    <citation type="submission" date="2022-03" db="EMBL/GenBank/DDBJ databases">
        <authorList>
            <person name="Macdonald S."/>
            <person name="Ahmed S."/>
            <person name="Newling K."/>
        </authorList>
    </citation>
    <scope>NUCLEOTIDE SEQUENCE [LARGE SCALE GENOMIC DNA]</scope>
</reference>
<dbReference type="Proteomes" id="UP001642260">
    <property type="component" value="Unassembled WGS sequence"/>
</dbReference>
<comment type="caution">
    <text evidence="1">The sequence shown here is derived from an EMBL/GenBank/DDBJ whole genome shotgun (WGS) entry which is preliminary data.</text>
</comment>
<keyword evidence="2" id="KW-1185">Reference proteome</keyword>
<evidence type="ECO:0000313" key="1">
    <source>
        <dbReference type="EMBL" id="CAH8378417.1"/>
    </source>
</evidence>
<protein>
    <submittedName>
        <fullName evidence="1">Uncharacterized protein</fullName>
    </submittedName>
</protein>
<evidence type="ECO:0000313" key="2">
    <source>
        <dbReference type="Proteomes" id="UP001642260"/>
    </source>
</evidence>
<sequence length="198" mass="21983">MLANLNILLLDPKYLCLYEMIMGGSRTSIPGGYDLIVCPSTNKVLSVGDYSPEKIQSACELREELNRVTLENKKLTGMLARVKRPITDSFNKARFSTDFVFAVTPDTSLVQRITDKSIRFMATYEGTHNHVGPNPSKGNVTRQVGSSTLTLDMFNGEHGLALEKNERGMMQEVLVQQRVSSLTEIQSFLQILGCYLGG</sequence>
<organism evidence="1 2">
    <name type="scientific">Eruca vesicaria subsp. sativa</name>
    <name type="common">Garden rocket</name>
    <name type="synonym">Eruca sativa</name>
    <dbReference type="NCBI Taxonomy" id="29727"/>
    <lineage>
        <taxon>Eukaryota</taxon>
        <taxon>Viridiplantae</taxon>
        <taxon>Streptophyta</taxon>
        <taxon>Embryophyta</taxon>
        <taxon>Tracheophyta</taxon>
        <taxon>Spermatophyta</taxon>
        <taxon>Magnoliopsida</taxon>
        <taxon>eudicotyledons</taxon>
        <taxon>Gunneridae</taxon>
        <taxon>Pentapetalae</taxon>
        <taxon>rosids</taxon>
        <taxon>malvids</taxon>
        <taxon>Brassicales</taxon>
        <taxon>Brassicaceae</taxon>
        <taxon>Brassiceae</taxon>
        <taxon>Eruca</taxon>
    </lineage>
</organism>
<gene>
    <name evidence="1" type="ORF">ERUC_LOCUS32713</name>
</gene>
<dbReference type="AlphaFoldDB" id="A0ABC8L9M0"/>
<name>A0ABC8L9M0_ERUVS</name>
<proteinExistence type="predicted"/>